<dbReference type="InterPro" id="IPR051448">
    <property type="entry name" value="CdaR-like_regulators"/>
</dbReference>
<protein>
    <submittedName>
        <fullName evidence="3">Helix-turn-helix domain-containing protein</fullName>
    </submittedName>
</protein>
<dbReference type="InterPro" id="IPR025736">
    <property type="entry name" value="PucR_C-HTH_dom"/>
</dbReference>
<dbReference type="Gene3D" id="1.10.10.2840">
    <property type="entry name" value="PucR C-terminal helix-turn-helix domain"/>
    <property type="match status" value="1"/>
</dbReference>
<dbReference type="Pfam" id="PF13556">
    <property type="entry name" value="HTH_30"/>
    <property type="match status" value="1"/>
</dbReference>
<dbReference type="PANTHER" id="PTHR33744:SF7">
    <property type="entry name" value="PUCR FAMILY TRANSCRIPTIONAL REGULATOR"/>
    <property type="match status" value="1"/>
</dbReference>
<evidence type="ECO:0000259" key="1">
    <source>
        <dbReference type="Pfam" id="PF13556"/>
    </source>
</evidence>
<dbReference type="Proteomes" id="UP001501147">
    <property type="component" value="Unassembled WGS sequence"/>
</dbReference>
<reference evidence="4" key="1">
    <citation type="journal article" date="2019" name="Int. J. Syst. Evol. Microbiol.">
        <title>The Global Catalogue of Microorganisms (GCM) 10K type strain sequencing project: providing services to taxonomists for standard genome sequencing and annotation.</title>
        <authorList>
            <consortium name="The Broad Institute Genomics Platform"/>
            <consortium name="The Broad Institute Genome Sequencing Center for Infectious Disease"/>
            <person name="Wu L."/>
            <person name="Ma J."/>
        </authorList>
    </citation>
    <scope>NUCLEOTIDE SEQUENCE [LARGE SCALE GENOMIC DNA]</scope>
    <source>
        <strain evidence="4">JCM 18324</strain>
    </source>
</reference>
<dbReference type="InterPro" id="IPR042070">
    <property type="entry name" value="PucR_C-HTH_sf"/>
</dbReference>
<evidence type="ECO:0000259" key="2">
    <source>
        <dbReference type="Pfam" id="PF14361"/>
    </source>
</evidence>
<dbReference type="PANTHER" id="PTHR33744">
    <property type="entry name" value="CARBOHYDRATE DIACID REGULATOR"/>
    <property type="match status" value="1"/>
</dbReference>
<dbReference type="InterPro" id="IPR025751">
    <property type="entry name" value="RsbRD_N_dom"/>
</dbReference>
<sequence length="429" mass="45574">MDRGVTERTAEAAAWEPLSFGGVPLQARLAAALPELTSAVLARLVARVPVYGTLPTEQLGSETRRVIEQGIRTFLAILRSGELPGEERLQVLRQSAAKRAEEGVPVEAVIRAYHVGAQECLARMLSHAGPGDMAAVQETALLVLRFVEQMTATVVEGYVAVRHATAGEEQLVRQGVLTALLDGGDVRAGARDRGFELPPCYLVLALGIGLHPDESADGVSPVIATKRKLRRLRVELERHTDGAVLSSLGPDGGIALVPHRVGPGEVGPGDWQRLSGVVSHMSRVAGVEIRAGATAAAPEGVRDAARLAQDIRRVATASGRGPGLHLLSEVLLEYQLMQPGPARDALADLMRPLEGRPELLGTLRVFLQSGLSRQLTAERLRIHPNTVDYRLRRAAEATGLDATSGSDVVRVRAALSAHDARASCPAGTV</sequence>
<dbReference type="EMBL" id="BAABJV010000018">
    <property type="protein sequence ID" value="GAA4792165.1"/>
    <property type="molecule type" value="Genomic_DNA"/>
</dbReference>
<organism evidence="3 4">
    <name type="scientific">Streptomyces sanyensis</name>
    <dbReference type="NCBI Taxonomy" id="568869"/>
    <lineage>
        <taxon>Bacteria</taxon>
        <taxon>Bacillati</taxon>
        <taxon>Actinomycetota</taxon>
        <taxon>Actinomycetes</taxon>
        <taxon>Kitasatosporales</taxon>
        <taxon>Streptomycetaceae</taxon>
        <taxon>Streptomyces</taxon>
    </lineage>
</organism>
<accession>A0ABP9B8L4</accession>
<comment type="caution">
    <text evidence="3">The sequence shown here is derived from an EMBL/GenBank/DDBJ whole genome shotgun (WGS) entry which is preliminary data.</text>
</comment>
<dbReference type="Pfam" id="PF14361">
    <property type="entry name" value="RsbRD_N"/>
    <property type="match status" value="1"/>
</dbReference>
<gene>
    <name evidence="3" type="ORF">GCM10023329_50110</name>
</gene>
<name>A0ABP9B8L4_9ACTN</name>
<keyword evidence="4" id="KW-1185">Reference proteome</keyword>
<proteinExistence type="predicted"/>
<evidence type="ECO:0000313" key="3">
    <source>
        <dbReference type="EMBL" id="GAA4792165.1"/>
    </source>
</evidence>
<feature type="domain" description="RsbT co-antagonist protein RsbRD N-terminal" evidence="2">
    <location>
        <begin position="34"/>
        <end position="173"/>
    </location>
</feature>
<dbReference type="RefSeq" id="WP_345615723.1">
    <property type="nucleotide sequence ID" value="NZ_BAABJV010000018.1"/>
</dbReference>
<feature type="domain" description="PucR C-terminal helix-turn-helix" evidence="1">
    <location>
        <begin position="359"/>
        <end position="416"/>
    </location>
</feature>
<evidence type="ECO:0000313" key="4">
    <source>
        <dbReference type="Proteomes" id="UP001501147"/>
    </source>
</evidence>